<evidence type="ECO:0000259" key="6">
    <source>
        <dbReference type="Pfam" id="PF07980"/>
    </source>
</evidence>
<accession>A0A4U1GBD5</accession>
<gene>
    <name evidence="8" type="ORF">FBD94_15015</name>
</gene>
<keyword evidence="5" id="KW-0998">Cell outer membrane</keyword>
<organism evidence="8 9">
    <name type="scientific">Pedobacter hiemivivus</name>
    <dbReference type="NCBI Taxonomy" id="2530454"/>
    <lineage>
        <taxon>Bacteria</taxon>
        <taxon>Pseudomonadati</taxon>
        <taxon>Bacteroidota</taxon>
        <taxon>Sphingobacteriia</taxon>
        <taxon>Sphingobacteriales</taxon>
        <taxon>Sphingobacteriaceae</taxon>
        <taxon>Pedobacter</taxon>
    </lineage>
</organism>
<dbReference type="InterPro" id="IPR033985">
    <property type="entry name" value="SusD-like_N"/>
</dbReference>
<evidence type="ECO:0000256" key="1">
    <source>
        <dbReference type="ARBA" id="ARBA00004442"/>
    </source>
</evidence>
<dbReference type="Pfam" id="PF07980">
    <property type="entry name" value="SusD_RagB"/>
    <property type="match status" value="1"/>
</dbReference>
<dbReference type="RefSeq" id="WP_136880780.1">
    <property type="nucleotide sequence ID" value="NZ_SWDX01000005.1"/>
</dbReference>
<reference evidence="8 9" key="1">
    <citation type="submission" date="2019-04" db="EMBL/GenBank/DDBJ databases">
        <title>Pedobacter sp. RP-1-16 sp. nov., isolated from Arctic soil.</title>
        <authorList>
            <person name="Dahal R.H."/>
            <person name="Kim D.-U."/>
        </authorList>
    </citation>
    <scope>NUCLEOTIDE SEQUENCE [LARGE SCALE GENOMIC DNA]</scope>
    <source>
        <strain evidence="8 9">RP-1-16</strain>
    </source>
</reference>
<comment type="caution">
    <text evidence="8">The sequence shown here is derived from an EMBL/GenBank/DDBJ whole genome shotgun (WGS) entry which is preliminary data.</text>
</comment>
<name>A0A4U1GBD5_9SPHI</name>
<evidence type="ECO:0000256" key="3">
    <source>
        <dbReference type="ARBA" id="ARBA00022729"/>
    </source>
</evidence>
<dbReference type="EMBL" id="SWDX01000005">
    <property type="protein sequence ID" value="TKC60219.1"/>
    <property type="molecule type" value="Genomic_DNA"/>
</dbReference>
<feature type="domain" description="SusD-like N-terminal" evidence="7">
    <location>
        <begin position="23"/>
        <end position="183"/>
    </location>
</feature>
<evidence type="ECO:0000256" key="2">
    <source>
        <dbReference type="ARBA" id="ARBA00006275"/>
    </source>
</evidence>
<evidence type="ECO:0000313" key="8">
    <source>
        <dbReference type="EMBL" id="TKC60219.1"/>
    </source>
</evidence>
<dbReference type="SUPFAM" id="SSF48452">
    <property type="entry name" value="TPR-like"/>
    <property type="match status" value="1"/>
</dbReference>
<dbReference type="AlphaFoldDB" id="A0A4U1GBD5"/>
<evidence type="ECO:0000313" key="9">
    <source>
        <dbReference type="Proteomes" id="UP000309594"/>
    </source>
</evidence>
<feature type="domain" description="RagB/SusD" evidence="6">
    <location>
        <begin position="318"/>
        <end position="443"/>
    </location>
</feature>
<evidence type="ECO:0000256" key="4">
    <source>
        <dbReference type="ARBA" id="ARBA00023136"/>
    </source>
</evidence>
<keyword evidence="4" id="KW-0472">Membrane</keyword>
<dbReference type="InterPro" id="IPR011990">
    <property type="entry name" value="TPR-like_helical_dom_sf"/>
</dbReference>
<dbReference type="Gene3D" id="1.25.40.390">
    <property type="match status" value="1"/>
</dbReference>
<dbReference type="GO" id="GO:0009279">
    <property type="term" value="C:cell outer membrane"/>
    <property type="evidence" value="ECO:0007669"/>
    <property type="project" value="UniProtKB-SubCell"/>
</dbReference>
<evidence type="ECO:0000259" key="7">
    <source>
        <dbReference type="Pfam" id="PF14322"/>
    </source>
</evidence>
<dbReference type="Proteomes" id="UP000309594">
    <property type="component" value="Unassembled WGS sequence"/>
</dbReference>
<dbReference type="Pfam" id="PF14322">
    <property type="entry name" value="SusD-like_3"/>
    <property type="match status" value="1"/>
</dbReference>
<protein>
    <submittedName>
        <fullName evidence="8">RagB/SusD family nutrient uptake outer membrane protein</fullName>
    </submittedName>
</protein>
<comment type="subcellular location">
    <subcellularLocation>
        <location evidence="1">Cell outer membrane</location>
    </subcellularLocation>
</comment>
<comment type="similarity">
    <text evidence="2">Belongs to the SusD family.</text>
</comment>
<evidence type="ECO:0000256" key="5">
    <source>
        <dbReference type="ARBA" id="ARBA00023237"/>
    </source>
</evidence>
<keyword evidence="3" id="KW-0732">Signal</keyword>
<dbReference type="PROSITE" id="PS51257">
    <property type="entry name" value="PROKAR_LIPOPROTEIN"/>
    <property type="match status" value="1"/>
</dbReference>
<proteinExistence type="inferred from homology"/>
<dbReference type="InterPro" id="IPR012944">
    <property type="entry name" value="SusD_RagB_dom"/>
</dbReference>
<sequence length="479" mass="53651">MKRNYIKILTLLMTLGVLASCKKFLDVKPEDKILEADAFASVKGINTALNGLYIDLAKNDLYGDNLTLTTVDILAQRYNVPSSHTLLTLSTYDYATKPAVEKIDGMWSAAYTGILNANVLENNLAKYTGVLDAKTDSIYRGEAIAIRAMLHLDLLRLFGPMYNSADSVKEAIPYYTKVESSANPLLPANKVMSLIMGDLAKAEGLLKNDPIITNGVMPEFIDGANNFLRNRNYRLNYYAVKALQARANMYRGNKSAALEAAKVLIQNAAKFPWITLAAAVSEKTNPDRVYTQEMILGIQNSQLYNNYLKYFAPELEEKNILAPIAGRLTTLFETNENDYRYNPQWVVPGNGSKTYRTFYKYADIVDKKMAFRFSIPMIKISEMFLIAAECEPVAATAIGYLNSVRNNRGLLSLAVTANLTTELQKEYQKEFFGEGQLFYYYKRRNLINIPNGSSGSGNVTMSASKYVLPLPLSETQYRQ</sequence>